<accession>A0A016WHA7</accession>
<evidence type="ECO:0000313" key="2">
    <source>
        <dbReference type="Proteomes" id="UP000024635"/>
    </source>
</evidence>
<dbReference type="AlphaFoldDB" id="A0A016WHA7"/>
<comment type="caution">
    <text evidence="1">The sequence shown here is derived from an EMBL/GenBank/DDBJ whole genome shotgun (WGS) entry which is preliminary data.</text>
</comment>
<name>A0A016WHA7_9BILA</name>
<organism evidence="1 2">
    <name type="scientific">Ancylostoma ceylanicum</name>
    <dbReference type="NCBI Taxonomy" id="53326"/>
    <lineage>
        <taxon>Eukaryota</taxon>
        <taxon>Metazoa</taxon>
        <taxon>Ecdysozoa</taxon>
        <taxon>Nematoda</taxon>
        <taxon>Chromadorea</taxon>
        <taxon>Rhabditida</taxon>
        <taxon>Rhabditina</taxon>
        <taxon>Rhabditomorpha</taxon>
        <taxon>Strongyloidea</taxon>
        <taxon>Ancylostomatidae</taxon>
        <taxon>Ancylostomatinae</taxon>
        <taxon>Ancylostoma</taxon>
    </lineage>
</organism>
<sequence>MPRPSLYRLHPLSKTAYIGGSLAVAFALSVPRSQCADDDRTRIQLDRSMMVVQELADSTVRRGIYCFMMVRRVNCLD</sequence>
<keyword evidence="2" id="KW-1185">Reference proteome</keyword>
<gene>
    <name evidence="1" type="primary">Acey_s0703.g1671</name>
    <name evidence="1" type="ORF">Y032_0703g1671</name>
</gene>
<dbReference type="Proteomes" id="UP000024635">
    <property type="component" value="Unassembled WGS sequence"/>
</dbReference>
<proteinExistence type="predicted"/>
<evidence type="ECO:0000313" key="1">
    <source>
        <dbReference type="EMBL" id="EYC38662.1"/>
    </source>
</evidence>
<dbReference type="EMBL" id="JARK01000303">
    <property type="protein sequence ID" value="EYC38662.1"/>
    <property type="molecule type" value="Genomic_DNA"/>
</dbReference>
<protein>
    <submittedName>
        <fullName evidence="1">Uncharacterized protein</fullName>
    </submittedName>
</protein>
<reference evidence="2" key="1">
    <citation type="journal article" date="2015" name="Nat. Genet.">
        <title>The genome and transcriptome of the zoonotic hookworm Ancylostoma ceylanicum identify infection-specific gene families.</title>
        <authorList>
            <person name="Schwarz E.M."/>
            <person name="Hu Y."/>
            <person name="Antoshechkin I."/>
            <person name="Miller M.M."/>
            <person name="Sternberg P.W."/>
            <person name="Aroian R.V."/>
        </authorList>
    </citation>
    <scope>NUCLEOTIDE SEQUENCE</scope>
    <source>
        <strain evidence="2">HY135</strain>
    </source>
</reference>